<dbReference type="AlphaFoldDB" id="A0A255Y921"/>
<dbReference type="GO" id="GO:0016787">
    <property type="term" value="F:hydrolase activity"/>
    <property type="evidence" value="ECO:0007669"/>
    <property type="project" value="UniProtKB-KW"/>
</dbReference>
<protein>
    <submittedName>
        <fullName evidence="4">MBL fold metallo-hydrolase</fullName>
    </submittedName>
</protein>
<dbReference type="RefSeq" id="WP_094474678.1">
    <property type="nucleotide sequence ID" value="NZ_NOXT01000121.1"/>
</dbReference>
<dbReference type="PANTHER" id="PTHR42951:SF4">
    <property type="entry name" value="ACYL-COENZYME A THIOESTERASE MBLAC2"/>
    <property type="match status" value="1"/>
</dbReference>
<accession>A0A255Y921</accession>
<feature type="domain" description="Metallo-beta-lactamase" evidence="3">
    <location>
        <begin position="52"/>
        <end position="232"/>
    </location>
</feature>
<evidence type="ECO:0000313" key="4">
    <source>
        <dbReference type="EMBL" id="OYQ25729.1"/>
    </source>
</evidence>
<dbReference type="OrthoDB" id="420651at2"/>
<dbReference type="InterPro" id="IPR001279">
    <property type="entry name" value="Metallo-B-lactamas"/>
</dbReference>
<dbReference type="NCBIfam" id="TIGR04558">
    <property type="entry name" value="SoxH_rel_PQQ_1"/>
    <property type="match status" value="1"/>
</dbReference>
<proteinExistence type="inferred from homology"/>
<dbReference type="SUPFAM" id="SSF56281">
    <property type="entry name" value="Metallo-hydrolase/oxidoreductase"/>
    <property type="match status" value="1"/>
</dbReference>
<gene>
    <name evidence="4" type="ORF">CHU93_13470</name>
</gene>
<evidence type="ECO:0000256" key="1">
    <source>
        <dbReference type="ARBA" id="ARBA00005250"/>
    </source>
</evidence>
<organism evidence="4 5">
    <name type="scientific">Sandarakinorhabdus cyanobacteriorum</name>
    <dbReference type="NCBI Taxonomy" id="1981098"/>
    <lineage>
        <taxon>Bacteria</taxon>
        <taxon>Pseudomonadati</taxon>
        <taxon>Pseudomonadota</taxon>
        <taxon>Alphaproteobacteria</taxon>
        <taxon>Sphingomonadales</taxon>
        <taxon>Sphingosinicellaceae</taxon>
        <taxon>Sandarakinorhabdus</taxon>
    </lineage>
</organism>
<comment type="similarity">
    <text evidence="1">Belongs to the metallo-beta-lactamase superfamily. Class-B beta-lactamase family.</text>
</comment>
<reference evidence="4 5" key="1">
    <citation type="submission" date="2017-07" db="EMBL/GenBank/DDBJ databases">
        <title>Sandarakinorhabdus cyanobacteriorum sp. nov., a novel bacterium isolated from cyanobacterial aggregates in a eutrophic lake.</title>
        <authorList>
            <person name="Cai H."/>
        </authorList>
    </citation>
    <scope>NUCLEOTIDE SEQUENCE [LARGE SCALE GENOMIC DNA]</scope>
    <source>
        <strain evidence="4 5">TH057</strain>
    </source>
</reference>
<dbReference type="EMBL" id="NOXT01000121">
    <property type="protein sequence ID" value="OYQ25729.1"/>
    <property type="molecule type" value="Genomic_DNA"/>
</dbReference>
<keyword evidence="4" id="KW-0378">Hydrolase</keyword>
<evidence type="ECO:0000259" key="3">
    <source>
        <dbReference type="SMART" id="SM00849"/>
    </source>
</evidence>
<keyword evidence="5" id="KW-1185">Reference proteome</keyword>
<dbReference type="SMART" id="SM00849">
    <property type="entry name" value="Lactamase_B"/>
    <property type="match status" value="1"/>
</dbReference>
<feature type="signal peptide" evidence="2">
    <location>
        <begin position="1"/>
        <end position="26"/>
    </location>
</feature>
<dbReference type="InterPro" id="IPR030811">
    <property type="entry name" value="SoxH-rel_PQQ_1"/>
</dbReference>
<dbReference type="Pfam" id="PF00753">
    <property type="entry name" value="Lactamase_B"/>
    <property type="match status" value="1"/>
</dbReference>
<evidence type="ECO:0000313" key="5">
    <source>
        <dbReference type="Proteomes" id="UP000216991"/>
    </source>
</evidence>
<dbReference type="InterPro" id="IPR050855">
    <property type="entry name" value="NDM-1-like"/>
</dbReference>
<dbReference type="CDD" id="cd16282">
    <property type="entry name" value="metallo-hydrolase-like_MBL-fold"/>
    <property type="match status" value="1"/>
</dbReference>
<dbReference type="PANTHER" id="PTHR42951">
    <property type="entry name" value="METALLO-BETA-LACTAMASE DOMAIN-CONTAINING"/>
    <property type="match status" value="1"/>
</dbReference>
<evidence type="ECO:0000256" key="2">
    <source>
        <dbReference type="SAM" id="SignalP"/>
    </source>
</evidence>
<dbReference type="Proteomes" id="UP000216991">
    <property type="component" value="Unassembled WGS sequence"/>
</dbReference>
<dbReference type="InterPro" id="IPR036866">
    <property type="entry name" value="RibonucZ/Hydroxyglut_hydro"/>
</dbReference>
<dbReference type="Gene3D" id="3.60.15.10">
    <property type="entry name" value="Ribonuclease Z/Hydroxyacylglutathione hydrolase-like"/>
    <property type="match status" value="1"/>
</dbReference>
<name>A0A255Y921_9SPHN</name>
<sequence length="310" mass="31916">MIARRHLLGALAGMPLIAAAPHYRLAAQPVAAGIWVVRGADAPIAMANGGAIANISIIATDAGAVLIDAGASHRHGLALAALARRLTGKPVARVYLTHLHPDHSFGASAFPAGLVAATPAVAAQVTGDAAGFSTGLYRLLGDWMRGTELPAPALVAEAGPVLIGGRRLRLLTLSGHSASDLAVLDEATGTLIAGDLVFHNRAPATPHADLPAWRRALDQLAGLGQQRLVPGHGPVDPTPGTAIAQTRAWIDWLEPALKAAMDAGLTMVEAGDLPIPPRFAGLAVARLELQRSVSHFWPALEAARLPRVGG</sequence>
<comment type="caution">
    <text evidence="4">The sequence shown here is derived from an EMBL/GenBank/DDBJ whole genome shotgun (WGS) entry which is preliminary data.</text>
</comment>
<keyword evidence="2" id="KW-0732">Signal</keyword>
<dbReference type="GO" id="GO:0017001">
    <property type="term" value="P:antibiotic catabolic process"/>
    <property type="evidence" value="ECO:0007669"/>
    <property type="project" value="UniProtKB-ARBA"/>
</dbReference>
<feature type="chain" id="PRO_5012626439" evidence="2">
    <location>
        <begin position="27"/>
        <end position="310"/>
    </location>
</feature>